<dbReference type="OrthoDB" id="275936at2759"/>
<dbReference type="PANTHER" id="PTHR37845">
    <property type="entry name" value="SEQUENCE ORPHAN"/>
    <property type="match status" value="1"/>
</dbReference>
<accession>A0A507FI01</accession>
<dbReference type="EMBL" id="QEAP01000084">
    <property type="protein sequence ID" value="TPX75340.1"/>
    <property type="molecule type" value="Genomic_DNA"/>
</dbReference>
<sequence>MSAPIYAERPVTMAKLDRPSMAICLSSDVIAGLATSLLVSPFVAIIDKSIIASASGRSNMYQSLGEGFMTLARNPVQYIGKRSVLAVYAIFAGTYVTNNVVETICINEHMNPLLPKFFLGSAANVTICAWKDAMYTKWYATVAPRPIPRMSYALFALRDTMTVSTAFIAPPLVSPLIQAEPLRVPKRTADALCQVALPCLVQFVSAPIHLVSLDLYNHPNSSAAQRMQVIRTNYWGCSMLRVFRTIPGFGVGGVANRQARISLTEFLGKSAAAFKQMQKGSL</sequence>
<organism evidence="1 2">
    <name type="scientific">Chytriomyces confervae</name>
    <dbReference type="NCBI Taxonomy" id="246404"/>
    <lineage>
        <taxon>Eukaryota</taxon>
        <taxon>Fungi</taxon>
        <taxon>Fungi incertae sedis</taxon>
        <taxon>Chytridiomycota</taxon>
        <taxon>Chytridiomycota incertae sedis</taxon>
        <taxon>Chytridiomycetes</taxon>
        <taxon>Chytridiales</taxon>
        <taxon>Chytriomycetaceae</taxon>
        <taxon>Chytriomyces</taxon>
    </lineage>
</organism>
<proteinExistence type="predicted"/>
<dbReference type="AlphaFoldDB" id="A0A507FI01"/>
<evidence type="ECO:0000313" key="2">
    <source>
        <dbReference type="Proteomes" id="UP000320333"/>
    </source>
</evidence>
<dbReference type="STRING" id="246404.A0A507FI01"/>
<dbReference type="PANTHER" id="PTHR37845:SF1">
    <property type="entry name" value="SEQUENCE ORPHAN"/>
    <property type="match status" value="1"/>
</dbReference>
<reference evidence="1 2" key="1">
    <citation type="journal article" date="2019" name="Sci. Rep.">
        <title>Comparative genomics of chytrid fungi reveal insights into the obligate biotrophic and pathogenic lifestyle of Synchytrium endobioticum.</title>
        <authorList>
            <person name="van de Vossenberg B.T.L.H."/>
            <person name="Warris S."/>
            <person name="Nguyen H.D.T."/>
            <person name="van Gent-Pelzer M.P.E."/>
            <person name="Joly D.L."/>
            <person name="van de Geest H.C."/>
            <person name="Bonants P.J.M."/>
            <person name="Smith D.S."/>
            <person name="Levesque C.A."/>
            <person name="van der Lee T.A.J."/>
        </authorList>
    </citation>
    <scope>NUCLEOTIDE SEQUENCE [LARGE SCALE GENOMIC DNA]</scope>
    <source>
        <strain evidence="1 2">CBS 675.73</strain>
    </source>
</reference>
<protein>
    <submittedName>
        <fullName evidence="1">Uncharacterized protein</fullName>
    </submittedName>
</protein>
<dbReference type="InterPro" id="IPR038781">
    <property type="entry name" value="C365.16-ike"/>
</dbReference>
<evidence type="ECO:0000313" key="1">
    <source>
        <dbReference type="EMBL" id="TPX75340.1"/>
    </source>
</evidence>
<comment type="caution">
    <text evidence="1">The sequence shown here is derived from an EMBL/GenBank/DDBJ whole genome shotgun (WGS) entry which is preliminary data.</text>
</comment>
<dbReference type="GO" id="GO:0005739">
    <property type="term" value="C:mitochondrion"/>
    <property type="evidence" value="ECO:0007669"/>
    <property type="project" value="TreeGrafter"/>
</dbReference>
<dbReference type="Proteomes" id="UP000320333">
    <property type="component" value="Unassembled WGS sequence"/>
</dbReference>
<gene>
    <name evidence="1" type="ORF">CcCBS67573_g03373</name>
</gene>
<keyword evidence="2" id="KW-1185">Reference proteome</keyword>
<name>A0A507FI01_9FUNG</name>